<protein>
    <submittedName>
        <fullName evidence="3">ATP-dependent Clp protease adaptor protein ClpS</fullName>
    </submittedName>
</protein>
<feature type="domain" description="Adaptor protein ClpS core" evidence="2">
    <location>
        <begin position="61"/>
        <end position="115"/>
    </location>
</feature>
<dbReference type="AlphaFoldDB" id="A0A2P6N4J9"/>
<gene>
    <name evidence="3" type="ORF">PROFUN_01035</name>
</gene>
<dbReference type="EMBL" id="MDYQ01000207">
    <property type="protein sequence ID" value="PRP78862.1"/>
    <property type="molecule type" value="Genomic_DNA"/>
</dbReference>
<dbReference type="Pfam" id="PF13855">
    <property type="entry name" value="LRR_8"/>
    <property type="match status" value="1"/>
</dbReference>
<feature type="region of interest" description="Disordered" evidence="1">
    <location>
        <begin position="491"/>
        <end position="518"/>
    </location>
</feature>
<name>A0A2P6N4J9_9EUKA</name>
<evidence type="ECO:0000313" key="4">
    <source>
        <dbReference type="Proteomes" id="UP000241769"/>
    </source>
</evidence>
<dbReference type="OrthoDB" id="61560at2759"/>
<dbReference type="InterPro" id="IPR014719">
    <property type="entry name" value="Ribosomal_bL12_C/ClpS-like"/>
</dbReference>
<comment type="caution">
    <text evidence="3">The sequence shown here is derived from an EMBL/GenBank/DDBJ whole genome shotgun (WGS) entry which is preliminary data.</text>
</comment>
<dbReference type="InterPro" id="IPR003769">
    <property type="entry name" value="ClpS_core"/>
</dbReference>
<dbReference type="GO" id="GO:0030163">
    <property type="term" value="P:protein catabolic process"/>
    <property type="evidence" value="ECO:0007669"/>
    <property type="project" value="InterPro"/>
</dbReference>
<dbReference type="Proteomes" id="UP000241769">
    <property type="component" value="Unassembled WGS sequence"/>
</dbReference>
<dbReference type="Pfam" id="PF02617">
    <property type="entry name" value="ClpS"/>
    <property type="match status" value="1"/>
</dbReference>
<dbReference type="InterPro" id="IPR001611">
    <property type="entry name" value="Leu-rich_rpt"/>
</dbReference>
<proteinExistence type="predicted"/>
<evidence type="ECO:0000259" key="2">
    <source>
        <dbReference type="Pfam" id="PF02617"/>
    </source>
</evidence>
<organism evidence="3 4">
    <name type="scientific">Planoprotostelium fungivorum</name>
    <dbReference type="NCBI Taxonomy" id="1890364"/>
    <lineage>
        <taxon>Eukaryota</taxon>
        <taxon>Amoebozoa</taxon>
        <taxon>Evosea</taxon>
        <taxon>Variosea</taxon>
        <taxon>Cavosteliida</taxon>
        <taxon>Cavosteliaceae</taxon>
        <taxon>Planoprotostelium</taxon>
    </lineage>
</organism>
<reference evidence="3 4" key="1">
    <citation type="journal article" date="2018" name="Genome Biol. Evol.">
        <title>Multiple Roots of Fruiting Body Formation in Amoebozoa.</title>
        <authorList>
            <person name="Hillmann F."/>
            <person name="Forbes G."/>
            <person name="Novohradska S."/>
            <person name="Ferling I."/>
            <person name="Riege K."/>
            <person name="Groth M."/>
            <person name="Westermann M."/>
            <person name="Marz M."/>
            <person name="Spaller T."/>
            <person name="Winckler T."/>
            <person name="Schaap P."/>
            <person name="Glockner G."/>
        </authorList>
    </citation>
    <scope>NUCLEOTIDE SEQUENCE [LARGE SCALE GENOMIC DNA]</scope>
    <source>
        <strain evidence="3 4">Jena</strain>
    </source>
</reference>
<evidence type="ECO:0000313" key="3">
    <source>
        <dbReference type="EMBL" id="PRP78862.1"/>
    </source>
</evidence>
<dbReference type="InParanoid" id="A0A2P6N4J9"/>
<keyword evidence="4" id="KW-1185">Reference proteome</keyword>
<dbReference type="Gene3D" id="3.30.1390.10">
    <property type="match status" value="1"/>
</dbReference>
<dbReference type="GO" id="GO:0006508">
    <property type="term" value="P:proteolysis"/>
    <property type="evidence" value="ECO:0007669"/>
    <property type="project" value="UniProtKB-KW"/>
</dbReference>
<dbReference type="GO" id="GO:0008233">
    <property type="term" value="F:peptidase activity"/>
    <property type="evidence" value="ECO:0007669"/>
    <property type="project" value="UniProtKB-KW"/>
</dbReference>
<dbReference type="SUPFAM" id="SSF54736">
    <property type="entry name" value="ClpS-like"/>
    <property type="match status" value="1"/>
</dbReference>
<sequence length="518" mass="58918">MNTTNPTGNEFCLHCNHCEGFQPHYWNQSFCAQCNGPIQEHKWVKLDTKSGRPEIAELRDAPCRVVLFNDEIHKFNEVSDALIAATQCNPRMAEALAMAAHYDGVPVFEGSYRECTGVNQILQKENLDTTIEVDHLESEDNPDGHKLLYLLHRPTDTQVPSRTLFDLLYKALGFSNDRIKYTLRMAALLGRVSIHVGEFSECFMIKRMLMPFCTEIMEPSGERLRLVHRSIMKLCSFDSSRERLETALSGGVTMELEQEILRCAFRSNLLNLNIFSKALRSQQELTALDLSIAPDLRDNLPQVNDDWCVVISQYPFVTHLDLSGCEITVAGIKYLSQLPHLQHLKLSHLTLHDVGHPDLFEGFPALEILDLSESNHISGECLQGLGVKSNLRMIDLTDTAVQKSTISQLRRAYPHLVVQYTERKKETKSPLEEAIVIAFENVKRQLPNNPDISPRVMEDLFLRELYSITFRDATGTEEMRAAMLAMAGFDTGQEEEQEMEEEDENFEDEGTDSEDMDE</sequence>
<dbReference type="InterPro" id="IPR032675">
    <property type="entry name" value="LRR_dom_sf"/>
</dbReference>
<dbReference type="SUPFAM" id="SSF52047">
    <property type="entry name" value="RNI-like"/>
    <property type="match status" value="1"/>
</dbReference>
<evidence type="ECO:0000256" key="1">
    <source>
        <dbReference type="SAM" id="MobiDB-lite"/>
    </source>
</evidence>
<dbReference type="Gene3D" id="3.80.10.10">
    <property type="entry name" value="Ribonuclease Inhibitor"/>
    <property type="match status" value="1"/>
</dbReference>
<keyword evidence="3" id="KW-0378">Hydrolase</keyword>
<keyword evidence="3" id="KW-0645">Protease</keyword>
<feature type="compositionally biased region" description="Acidic residues" evidence="1">
    <location>
        <begin position="492"/>
        <end position="518"/>
    </location>
</feature>
<accession>A0A2P6N4J9</accession>